<feature type="compositionally biased region" description="Basic and acidic residues" evidence="1">
    <location>
        <begin position="29"/>
        <end position="44"/>
    </location>
</feature>
<organism evidence="2 3">
    <name type="scientific">Portunus trituberculatus</name>
    <name type="common">Swimming crab</name>
    <name type="synonym">Neptunus trituberculatus</name>
    <dbReference type="NCBI Taxonomy" id="210409"/>
    <lineage>
        <taxon>Eukaryota</taxon>
        <taxon>Metazoa</taxon>
        <taxon>Ecdysozoa</taxon>
        <taxon>Arthropoda</taxon>
        <taxon>Crustacea</taxon>
        <taxon>Multicrustacea</taxon>
        <taxon>Malacostraca</taxon>
        <taxon>Eumalacostraca</taxon>
        <taxon>Eucarida</taxon>
        <taxon>Decapoda</taxon>
        <taxon>Pleocyemata</taxon>
        <taxon>Brachyura</taxon>
        <taxon>Eubrachyura</taxon>
        <taxon>Portunoidea</taxon>
        <taxon>Portunidae</taxon>
        <taxon>Portuninae</taxon>
        <taxon>Portunus</taxon>
    </lineage>
</organism>
<keyword evidence="3" id="KW-1185">Reference proteome</keyword>
<evidence type="ECO:0000313" key="2">
    <source>
        <dbReference type="EMBL" id="MPC91880.1"/>
    </source>
</evidence>
<name>A0A5B7J576_PORTR</name>
<accession>A0A5B7J576</accession>
<dbReference type="Proteomes" id="UP000324222">
    <property type="component" value="Unassembled WGS sequence"/>
</dbReference>
<feature type="region of interest" description="Disordered" evidence="1">
    <location>
        <begin position="29"/>
        <end position="62"/>
    </location>
</feature>
<proteinExistence type="predicted"/>
<comment type="caution">
    <text evidence="2">The sequence shown here is derived from an EMBL/GenBank/DDBJ whole genome shotgun (WGS) entry which is preliminary data.</text>
</comment>
<feature type="compositionally biased region" description="Basic residues" evidence="1">
    <location>
        <begin position="48"/>
        <end position="62"/>
    </location>
</feature>
<reference evidence="2 3" key="1">
    <citation type="submission" date="2019-05" db="EMBL/GenBank/DDBJ databases">
        <title>Another draft genome of Portunus trituberculatus and its Hox gene families provides insights of decapod evolution.</title>
        <authorList>
            <person name="Jeong J.-H."/>
            <person name="Song I."/>
            <person name="Kim S."/>
            <person name="Choi T."/>
            <person name="Kim D."/>
            <person name="Ryu S."/>
            <person name="Kim W."/>
        </authorList>
    </citation>
    <scope>NUCLEOTIDE SEQUENCE [LARGE SCALE GENOMIC DNA]</scope>
    <source>
        <tissue evidence="2">Muscle</tissue>
    </source>
</reference>
<evidence type="ECO:0000313" key="3">
    <source>
        <dbReference type="Proteomes" id="UP000324222"/>
    </source>
</evidence>
<sequence>MNRSPETPSLIPSRSPLYGLIKPGVRCGEWREGKGREGKGRERLLPATHRRCTPRHKGGRSS</sequence>
<gene>
    <name evidence="2" type="ORF">E2C01_086942</name>
</gene>
<dbReference type="AlphaFoldDB" id="A0A5B7J576"/>
<protein>
    <submittedName>
        <fullName evidence="2">Uncharacterized protein</fullName>
    </submittedName>
</protein>
<evidence type="ECO:0000256" key="1">
    <source>
        <dbReference type="SAM" id="MobiDB-lite"/>
    </source>
</evidence>
<dbReference type="EMBL" id="VSRR010089315">
    <property type="protein sequence ID" value="MPC91880.1"/>
    <property type="molecule type" value="Genomic_DNA"/>
</dbReference>